<dbReference type="PANTHER" id="PTHR37339">
    <property type="entry name" value="TESTIS-EXPRESSED PROTEIN 29"/>
    <property type="match status" value="1"/>
</dbReference>
<feature type="transmembrane region" description="Helical" evidence="2">
    <location>
        <begin position="60"/>
        <end position="85"/>
    </location>
</feature>
<dbReference type="InterPro" id="IPR031685">
    <property type="entry name" value="TEX29"/>
</dbReference>
<keyword evidence="2" id="KW-0472">Membrane</keyword>
<dbReference type="Pfam" id="PF15839">
    <property type="entry name" value="TEX29"/>
    <property type="match status" value="1"/>
</dbReference>
<evidence type="ECO:0000313" key="3">
    <source>
        <dbReference type="Ensembl" id="ENSCCNP00000033410.1"/>
    </source>
</evidence>
<keyword evidence="2" id="KW-1133">Transmembrane helix</keyword>
<evidence type="ECO:0000256" key="1">
    <source>
        <dbReference type="SAM" id="MobiDB-lite"/>
    </source>
</evidence>
<dbReference type="AlphaFoldDB" id="A0A8C0XXJ1"/>
<evidence type="ECO:0008006" key="4">
    <source>
        <dbReference type="Google" id="ProtNLM"/>
    </source>
</evidence>
<reference evidence="3" key="1">
    <citation type="submission" date="2023-09" db="UniProtKB">
        <authorList>
            <consortium name="Ensembl"/>
        </authorList>
    </citation>
    <scope>IDENTIFICATION</scope>
</reference>
<keyword evidence="2" id="KW-0812">Transmembrane</keyword>
<dbReference type="PANTHER" id="PTHR37339:SF1">
    <property type="entry name" value="TESTIS-EXPRESSED PROTEIN 29"/>
    <property type="match status" value="1"/>
</dbReference>
<proteinExistence type="predicted"/>
<gene>
    <name evidence="3" type="primary">Tex29</name>
</gene>
<accession>A0A8C0XXJ1</accession>
<sequence length="152" mass="17202">MRYMPEMKSPPHLLKKFLVCDIPLYDICDYNVTRDRCKELGCCFYKGVCYEKAVPIYVPVFSTLIVIVAGVFIITIIYRCVFLIVQERREKLSAKSSKTSQKTHSSKKASESQGREGGLALNRLQAWARAQLLPHERYSASFSPSATVTTAV</sequence>
<organism evidence="3">
    <name type="scientific">Castor canadensis</name>
    <name type="common">American beaver</name>
    <dbReference type="NCBI Taxonomy" id="51338"/>
    <lineage>
        <taxon>Eukaryota</taxon>
        <taxon>Metazoa</taxon>
        <taxon>Chordata</taxon>
        <taxon>Craniata</taxon>
        <taxon>Vertebrata</taxon>
        <taxon>Euteleostomi</taxon>
        <taxon>Mammalia</taxon>
        <taxon>Eutheria</taxon>
        <taxon>Euarchontoglires</taxon>
        <taxon>Glires</taxon>
        <taxon>Rodentia</taxon>
        <taxon>Castorimorpha</taxon>
        <taxon>Castoridae</taxon>
        <taxon>Castor</taxon>
    </lineage>
</organism>
<feature type="region of interest" description="Disordered" evidence="1">
    <location>
        <begin position="91"/>
        <end position="116"/>
    </location>
</feature>
<feature type="compositionally biased region" description="Low complexity" evidence="1">
    <location>
        <begin position="94"/>
        <end position="103"/>
    </location>
</feature>
<name>A0A8C0XXJ1_CASCN</name>
<dbReference type="Ensembl" id="ENSCCNT00000041897.1">
    <property type="protein sequence ID" value="ENSCCNP00000033410.1"/>
    <property type="gene ID" value="ENSCCNG00000031620.1"/>
</dbReference>
<protein>
    <recommendedName>
        <fullName evidence="4">Testis-expressed sequence 29 protein</fullName>
    </recommendedName>
</protein>
<evidence type="ECO:0000256" key="2">
    <source>
        <dbReference type="SAM" id="Phobius"/>
    </source>
</evidence>